<accession>A0ABD2PKM3</accession>
<evidence type="ECO:0008006" key="5">
    <source>
        <dbReference type="Google" id="ProtNLM"/>
    </source>
</evidence>
<comment type="caution">
    <text evidence="3">The sequence shown here is derived from an EMBL/GenBank/DDBJ whole genome shotgun (WGS) entry which is preliminary data.</text>
</comment>
<dbReference type="Proteomes" id="UP001626550">
    <property type="component" value="Unassembled WGS sequence"/>
</dbReference>
<name>A0ABD2PKM3_9PLAT</name>
<evidence type="ECO:0000313" key="4">
    <source>
        <dbReference type="Proteomes" id="UP001626550"/>
    </source>
</evidence>
<keyword evidence="2" id="KW-1133">Transmembrane helix</keyword>
<evidence type="ECO:0000256" key="1">
    <source>
        <dbReference type="SAM" id="MobiDB-lite"/>
    </source>
</evidence>
<dbReference type="AlphaFoldDB" id="A0ABD2PKM3"/>
<proteinExistence type="predicted"/>
<feature type="transmembrane region" description="Helical" evidence="2">
    <location>
        <begin position="74"/>
        <end position="95"/>
    </location>
</feature>
<feature type="transmembrane region" description="Helical" evidence="2">
    <location>
        <begin position="126"/>
        <end position="150"/>
    </location>
</feature>
<reference evidence="3 4" key="1">
    <citation type="submission" date="2024-11" db="EMBL/GenBank/DDBJ databases">
        <title>Adaptive evolution of stress response genes in parasites aligns with host niche diversity.</title>
        <authorList>
            <person name="Hahn C."/>
            <person name="Resl P."/>
        </authorList>
    </citation>
    <scope>NUCLEOTIDE SEQUENCE [LARGE SCALE GENOMIC DNA]</scope>
    <source>
        <strain evidence="3">EGGRZ-B1_66</strain>
        <tissue evidence="3">Body</tissue>
    </source>
</reference>
<feature type="transmembrane region" description="Helical" evidence="2">
    <location>
        <begin position="25"/>
        <end position="47"/>
    </location>
</feature>
<dbReference type="SUPFAM" id="SSF81321">
    <property type="entry name" value="Family A G protein-coupled receptor-like"/>
    <property type="match status" value="1"/>
</dbReference>
<keyword evidence="4" id="KW-1185">Reference proteome</keyword>
<sequence>MSILGILSSLIGITSDGTSPLLCTFFSSLFIGFAVLSCCFAALEAVLRLQSIRMISTELENENFGNPDKLSQKFLWASVIFWFIFIILYLVPPALLTTVAQFPLWAPFTVCGSVHLANTTEFNSWFYGRLTLVFLFFPAILIQTISLILVKEKFQHLVFLNMDVSSNHYSAKLYINRYGFPVIASILVMAQVNHFLVQQIQAITLAGTGVFNSLAYKWNDELSKCFKLIEHQSMRSSTSRRKQSFRGNSTSSQDTEESSQLEATVSIPIQNRKAYGSHQRLSDHQRDSLTQVLRNHKSTD</sequence>
<dbReference type="EMBL" id="JBJKFK010006839">
    <property type="protein sequence ID" value="KAL3307645.1"/>
    <property type="molecule type" value="Genomic_DNA"/>
</dbReference>
<keyword evidence="2" id="KW-0812">Transmembrane</keyword>
<evidence type="ECO:0000256" key="2">
    <source>
        <dbReference type="SAM" id="Phobius"/>
    </source>
</evidence>
<evidence type="ECO:0000313" key="3">
    <source>
        <dbReference type="EMBL" id="KAL3307645.1"/>
    </source>
</evidence>
<keyword evidence="2" id="KW-0472">Membrane</keyword>
<feature type="region of interest" description="Disordered" evidence="1">
    <location>
        <begin position="237"/>
        <end position="300"/>
    </location>
</feature>
<organism evidence="3 4">
    <name type="scientific">Cichlidogyrus casuarinus</name>
    <dbReference type="NCBI Taxonomy" id="1844966"/>
    <lineage>
        <taxon>Eukaryota</taxon>
        <taxon>Metazoa</taxon>
        <taxon>Spiralia</taxon>
        <taxon>Lophotrochozoa</taxon>
        <taxon>Platyhelminthes</taxon>
        <taxon>Monogenea</taxon>
        <taxon>Monopisthocotylea</taxon>
        <taxon>Dactylogyridea</taxon>
        <taxon>Ancyrocephalidae</taxon>
        <taxon>Cichlidogyrus</taxon>
    </lineage>
</organism>
<gene>
    <name evidence="3" type="ORF">Ciccas_013836</name>
</gene>
<protein>
    <recommendedName>
        <fullName evidence="5">G-protein coupled receptors family 1 profile domain-containing protein</fullName>
    </recommendedName>
</protein>